<accession>A0ABW3IZN6</accession>
<comment type="caution">
    <text evidence="1">The sequence shown here is derived from an EMBL/GenBank/DDBJ whole genome shotgun (WGS) entry which is preliminary data.</text>
</comment>
<dbReference type="EMBL" id="JBHTIZ010000007">
    <property type="protein sequence ID" value="MFD0983426.1"/>
    <property type="molecule type" value="Genomic_DNA"/>
</dbReference>
<dbReference type="SUPFAM" id="SSF53335">
    <property type="entry name" value="S-adenosyl-L-methionine-dependent methyltransferases"/>
    <property type="match status" value="1"/>
</dbReference>
<dbReference type="Proteomes" id="UP001597051">
    <property type="component" value="Unassembled WGS sequence"/>
</dbReference>
<reference evidence="2" key="1">
    <citation type="journal article" date="2019" name="Int. J. Syst. Evol. Microbiol.">
        <title>The Global Catalogue of Microorganisms (GCM) 10K type strain sequencing project: providing services to taxonomists for standard genome sequencing and annotation.</title>
        <authorList>
            <consortium name="The Broad Institute Genomics Platform"/>
            <consortium name="The Broad Institute Genome Sequencing Center for Infectious Disease"/>
            <person name="Wu L."/>
            <person name="Ma J."/>
        </authorList>
    </citation>
    <scope>NUCLEOTIDE SEQUENCE [LARGE SCALE GENOMIC DNA]</scope>
    <source>
        <strain evidence="2">CECT 7649</strain>
    </source>
</reference>
<proteinExistence type="predicted"/>
<dbReference type="RefSeq" id="WP_379753688.1">
    <property type="nucleotide sequence ID" value="NZ_JBHSYB010000008.1"/>
</dbReference>
<dbReference type="EC" id="2.1.1.-" evidence="1"/>
<dbReference type="GO" id="GO:0032259">
    <property type="term" value="P:methylation"/>
    <property type="evidence" value="ECO:0007669"/>
    <property type="project" value="UniProtKB-KW"/>
</dbReference>
<gene>
    <name evidence="1" type="ORF">ACFQ0S_02945</name>
</gene>
<dbReference type="Gene3D" id="3.40.50.150">
    <property type="entry name" value="Vaccinia Virus protein VP39"/>
    <property type="match status" value="1"/>
</dbReference>
<dbReference type="GO" id="GO:0008168">
    <property type="term" value="F:methyltransferase activity"/>
    <property type="evidence" value="ECO:0007669"/>
    <property type="project" value="UniProtKB-KW"/>
</dbReference>
<keyword evidence="1" id="KW-0808">Transferase</keyword>
<sequence>MDCKICNYKTEVIFEKIILQKYKSKFHRCENCNFIQTDEPIWLEEAYKSAITTLDIGLLSRNNILKKQLENIIDNYFSETRLYLDYAGGYGVFVRLMRDIGYDFYRQDDYCDNIFANYFDINDTQIKQFDIVTGFEVLEHFSNPLQEIEKVLTFSETAIFSTEIAPLSISEAEKWWYLTEETGQHIAFYSVKSMEIIAEKFNKNYYCRDGNIHIFTNKKIPNFKKKLPKSFISKLFYKKRKKESLTPKDYKYIQSILNN</sequence>
<dbReference type="Pfam" id="PF13489">
    <property type="entry name" value="Methyltransf_23"/>
    <property type="match status" value="1"/>
</dbReference>
<evidence type="ECO:0000313" key="1">
    <source>
        <dbReference type="EMBL" id="MFD0983426.1"/>
    </source>
</evidence>
<organism evidence="1 2">
    <name type="scientific">Flavobacterium myungsuense</name>
    <dbReference type="NCBI Taxonomy" id="651823"/>
    <lineage>
        <taxon>Bacteria</taxon>
        <taxon>Pseudomonadati</taxon>
        <taxon>Bacteroidota</taxon>
        <taxon>Flavobacteriia</taxon>
        <taxon>Flavobacteriales</taxon>
        <taxon>Flavobacteriaceae</taxon>
        <taxon>Flavobacterium</taxon>
    </lineage>
</organism>
<dbReference type="InterPro" id="IPR029063">
    <property type="entry name" value="SAM-dependent_MTases_sf"/>
</dbReference>
<evidence type="ECO:0000313" key="2">
    <source>
        <dbReference type="Proteomes" id="UP001597051"/>
    </source>
</evidence>
<keyword evidence="1" id="KW-0489">Methyltransferase</keyword>
<name>A0ABW3IZN6_9FLAO</name>
<keyword evidence="2" id="KW-1185">Reference proteome</keyword>
<protein>
    <submittedName>
        <fullName evidence="1">Class I SAM-dependent methyltransferase</fullName>
        <ecNumber evidence="1">2.1.1.-</ecNumber>
    </submittedName>
</protein>